<keyword evidence="3" id="KW-0326">Glycosidase</keyword>
<dbReference type="InterPro" id="IPR029062">
    <property type="entry name" value="Class_I_gatase-like"/>
</dbReference>
<reference evidence="3 4" key="1">
    <citation type="submission" date="2019-02" db="EMBL/GenBank/DDBJ databases">
        <title>Deep-cultivation of Planctomycetes and their phenomic and genomic characterization uncovers novel biology.</title>
        <authorList>
            <person name="Wiegand S."/>
            <person name="Jogler M."/>
            <person name="Boedeker C."/>
            <person name="Pinto D."/>
            <person name="Vollmers J."/>
            <person name="Rivas-Marin E."/>
            <person name="Kohn T."/>
            <person name="Peeters S.H."/>
            <person name="Heuer A."/>
            <person name="Rast P."/>
            <person name="Oberbeckmann S."/>
            <person name="Bunk B."/>
            <person name="Jeske O."/>
            <person name="Meyerdierks A."/>
            <person name="Storesund J.E."/>
            <person name="Kallscheuer N."/>
            <person name="Luecker S."/>
            <person name="Lage O.M."/>
            <person name="Pohl T."/>
            <person name="Merkel B.J."/>
            <person name="Hornburger P."/>
            <person name="Mueller R.-W."/>
            <person name="Bruemmer F."/>
            <person name="Labrenz M."/>
            <person name="Spormann A.M."/>
            <person name="Op den Camp H."/>
            <person name="Overmann J."/>
            <person name="Amann R."/>
            <person name="Jetten M.S.M."/>
            <person name="Mascher T."/>
            <person name="Medema M.H."/>
            <person name="Devos D.P."/>
            <person name="Kaster A.-K."/>
            <person name="Ovreas L."/>
            <person name="Rohde M."/>
            <person name="Galperin M.Y."/>
            <person name="Jogler C."/>
        </authorList>
    </citation>
    <scope>NUCLEOTIDE SEQUENCE [LARGE SCALE GENOMIC DNA]</scope>
    <source>
        <strain evidence="3 4">ElP</strain>
    </source>
</reference>
<dbReference type="NCBIfam" id="TIGR01382">
    <property type="entry name" value="PfpI"/>
    <property type="match status" value="1"/>
</dbReference>
<evidence type="ECO:0000259" key="2">
    <source>
        <dbReference type="Pfam" id="PF01965"/>
    </source>
</evidence>
<evidence type="ECO:0000313" key="4">
    <source>
        <dbReference type="Proteomes" id="UP000317835"/>
    </source>
</evidence>
<dbReference type="Proteomes" id="UP000317835">
    <property type="component" value="Chromosome"/>
</dbReference>
<sequence>MDTAKGKRAAVLVEKLYEDLELWYPVLRLREAGCRVSIVGPKAGESYASKHGYPAKADATASEVSADDFDVVVVPGGYSPDHMRRCPAMVDLVTSAVRSGKVVAAICHGPWMLCSTKSIRGRRITGFHAIRHDVENAGATWEDAACVRDGNLVTSRTPDDLPQFMLGIFAAMADATQR</sequence>
<dbReference type="InterPro" id="IPR002818">
    <property type="entry name" value="DJ-1/PfpI"/>
</dbReference>
<organism evidence="3 4">
    <name type="scientific">Tautonia plasticadhaerens</name>
    <dbReference type="NCBI Taxonomy" id="2527974"/>
    <lineage>
        <taxon>Bacteria</taxon>
        <taxon>Pseudomonadati</taxon>
        <taxon>Planctomycetota</taxon>
        <taxon>Planctomycetia</taxon>
        <taxon>Isosphaerales</taxon>
        <taxon>Isosphaeraceae</taxon>
        <taxon>Tautonia</taxon>
    </lineage>
</organism>
<dbReference type="SUPFAM" id="SSF52317">
    <property type="entry name" value="Class I glutamine amidotransferase-like"/>
    <property type="match status" value="1"/>
</dbReference>
<dbReference type="AlphaFoldDB" id="A0A518GXK8"/>
<dbReference type="GO" id="GO:0016798">
    <property type="term" value="F:hydrolase activity, acting on glycosyl bonds"/>
    <property type="evidence" value="ECO:0007669"/>
    <property type="project" value="UniProtKB-KW"/>
</dbReference>
<evidence type="ECO:0000313" key="3">
    <source>
        <dbReference type="EMBL" id="QDV33327.1"/>
    </source>
</evidence>
<gene>
    <name evidence="3" type="primary">yraA_2</name>
    <name evidence="3" type="ORF">ElP_11980</name>
</gene>
<dbReference type="CDD" id="cd03134">
    <property type="entry name" value="GATase1_PfpI_like"/>
    <property type="match status" value="1"/>
</dbReference>
<dbReference type="KEGG" id="tpla:ElP_11980"/>
<dbReference type="GO" id="GO:0008233">
    <property type="term" value="F:peptidase activity"/>
    <property type="evidence" value="ECO:0007669"/>
    <property type="project" value="UniProtKB-KW"/>
</dbReference>
<dbReference type="EMBL" id="CP036426">
    <property type="protein sequence ID" value="QDV33327.1"/>
    <property type="molecule type" value="Genomic_DNA"/>
</dbReference>
<dbReference type="PROSITE" id="PS51276">
    <property type="entry name" value="PEPTIDASE_C56_PFPI"/>
    <property type="match status" value="1"/>
</dbReference>
<protein>
    <submittedName>
        <fullName evidence="3">Cysteine protease YraA</fullName>
        <ecNumber evidence="3">3.2.-.-</ecNumber>
    </submittedName>
</protein>
<dbReference type="OrthoDB" id="9800516at2"/>
<dbReference type="EC" id="3.2.-.-" evidence="3"/>
<dbReference type="GO" id="GO:0006508">
    <property type="term" value="P:proteolysis"/>
    <property type="evidence" value="ECO:0007669"/>
    <property type="project" value="UniProtKB-KW"/>
</dbReference>
<name>A0A518GXK8_9BACT</name>
<keyword evidence="3" id="KW-0378">Hydrolase</keyword>
<dbReference type="Gene3D" id="3.40.50.880">
    <property type="match status" value="1"/>
</dbReference>
<dbReference type="Pfam" id="PF01965">
    <property type="entry name" value="DJ-1_PfpI"/>
    <property type="match status" value="1"/>
</dbReference>
<proteinExistence type="inferred from homology"/>
<keyword evidence="4" id="KW-1185">Reference proteome</keyword>
<comment type="similarity">
    <text evidence="1">Belongs to the peptidase C56 family.</text>
</comment>
<dbReference type="PANTHER" id="PTHR42733">
    <property type="entry name" value="DJ-1 PROTEIN"/>
    <property type="match status" value="1"/>
</dbReference>
<feature type="domain" description="DJ-1/PfpI" evidence="2">
    <location>
        <begin position="7"/>
        <end position="169"/>
    </location>
</feature>
<dbReference type="PANTHER" id="PTHR42733:SF13">
    <property type="entry name" value="DJ-1_PFPI DOMAIN-CONTAINING PROTEIN"/>
    <property type="match status" value="1"/>
</dbReference>
<accession>A0A518GXK8</accession>
<evidence type="ECO:0000256" key="1">
    <source>
        <dbReference type="ARBA" id="ARBA00008542"/>
    </source>
</evidence>
<dbReference type="RefSeq" id="WP_145267718.1">
    <property type="nucleotide sequence ID" value="NZ_CP036426.1"/>
</dbReference>
<dbReference type="InterPro" id="IPR006286">
    <property type="entry name" value="C56_PfpI-like"/>
</dbReference>
<keyword evidence="3" id="KW-0645">Protease</keyword>